<dbReference type="EMBL" id="SHOA02000023">
    <property type="protein sequence ID" value="TDH74425.1"/>
    <property type="molecule type" value="Genomic_DNA"/>
</dbReference>
<accession>A0A976P0A9</accession>
<dbReference type="GeneID" id="94353519"/>
<dbReference type="Proteomes" id="UP000294530">
    <property type="component" value="Unassembled WGS sequence"/>
</dbReference>
<dbReference type="AlphaFoldDB" id="A0A976P0A9"/>
<dbReference type="PROSITE" id="PS51257">
    <property type="entry name" value="PROKAR_LIPOPROTEIN"/>
    <property type="match status" value="1"/>
</dbReference>
<evidence type="ECO:0000313" key="1">
    <source>
        <dbReference type="EMBL" id="TDH74425.1"/>
    </source>
</evidence>
<protein>
    <submittedName>
        <fullName evidence="1">Uncharacterized protein</fullName>
    </submittedName>
</protein>
<reference evidence="1 2" key="1">
    <citation type="journal article" date="2021" name="Genome Biol.">
        <title>AFLAP: assembly-free linkage analysis pipeline using k-mers from genome sequencing data.</title>
        <authorList>
            <person name="Fletcher K."/>
            <person name="Zhang L."/>
            <person name="Gil J."/>
            <person name="Han R."/>
            <person name="Cavanaugh K."/>
            <person name="Michelmore R."/>
        </authorList>
    </citation>
    <scope>NUCLEOTIDE SEQUENCE [LARGE SCALE GENOMIC DNA]</scope>
    <source>
        <strain evidence="1 2">SF5</strain>
    </source>
</reference>
<gene>
    <name evidence="1" type="ORF">CCR75_009811</name>
</gene>
<dbReference type="RefSeq" id="XP_067823923.1">
    <property type="nucleotide sequence ID" value="XM_067967848.1"/>
</dbReference>
<sequence>MSVKCKLATRLSRLNLLVSLVLLACSKIATVAVAYSVEANRRFRALPSFEATTRSQRNEERAAVKTLSKFIRFKKSAAQKLFEEEALLSYLGKLKHKMMFAKVEKDLLRDQKWWIEAEGVALNELMRDAKTFDVNSRNFQHLAFVVNHIASKMPRIDIRKIFLRYVENLGEAKAATIFLKGEVTLPKYAFERGVLESLLTKNEVSPADAFRFLAPRDLTDVQFTVERLELWTTHCDPLLGENRYNVLAKLLLDRYDETKLVSTLNISKRQSATIDSVLSAVELGRAANAK</sequence>
<organism evidence="1 2">
    <name type="scientific">Bremia lactucae</name>
    <name type="common">Lettuce downy mildew</name>
    <dbReference type="NCBI Taxonomy" id="4779"/>
    <lineage>
        <taxon>Eukaryota</taxon>
        <taxon>Sar</taxon>
        <taxon>Stramenopiles</taxon>
        <taxon>Oomycota</taxon>
        <taxon>Peronosporomycetes</taxon>
        <taxon>Peronosporales</taxon>
        <taxon>Peronosporaceae</taxon>
        <taxon>Bremia</taxon>
    </lineage>
</organism>
<proteinExistence type="predicted"/>
<name>A0A976P0A9_BRELC</name>
<dbReference type="KEGG" id="blac:94353519"/>
<comment type="caution">
    <text evidence="1">The sequence shown here is derived from an EMBL/GenBank/DDBJ whole genome shotgun (WGS) entry which is preliminary data.</text>
</comment>
<evidence type="ECO:0000313" key="2">
    <source>
        <dbReference type="Proteomes" id="UP000294530"/>
    </source>
</evidence>
<keyword evidence="2" id="KW-1185">Reference proteome</keyword>